<dbReference type="Gene3D" id="1.10.760.10">
    <property type="entry name" value="Cytochrome c-like domain"/>
    <property type="match status" value="1"/>
</dbReference>
<protein>
    <submittedName>
        <fullName evidence="7">Hypothetical conserved protein</fullName>
    </submittedName>
</protein>
<dbReference type="SUPFAM" id="SSF46626">
    <property type="entry name" value="Cytochrome c"/>
    <property type="match status" value="1"/>
</dbReference>
<accession>A0A1Q2SMI3</accession>
<dbReference type="EMBL" id="AP014836">
    <property type="protein sequence ID" value="BAW80340.1"/>
    <property type="molecule type" value="Genomic_DNA"/>
</dbReference>
<reference evidence="7 8" key="1">
    <citation type="journal article" date="2017" name="ISME J.">
        <title>An acid-tolerant ammonia-oxidizing ?-proteobacterium from soil.</title>
        <authorList>
            <person name="Hayatsu M."/>
            <person name="Tago K."/>
            <person name="Uchiyama I."/>
            <person name="Toyoda A."/>
            <person name="Wang Y."/>
            <person name="Shimomura Y."/>
            <person name="Okubo T."/>
            <person name="Kurisu F."/>
            <person name="Hirono Y."/>
            <person name="Nonaka K."/>
            <person name="Akiyama H."/>
            <person name="Itoh T."/>
            <person name="Takami H."/>
        </authorList>
    </citation>
    <scope>NUCLEOTIDE SEQUENCE [LARGE SCALE GENOMIC DNA]</scope>
    <source>
        <strain evidence="7 8">TAO100</strain>
    </source>
</reference>
<evidence type="ECO:0000256" key="4">
    <source>
        <dbReference type="PROSITE-ProRule" id="PRU00433"/>
    </source>
</evidence>
<dbReference type="InterPro" id="IPR051395">
    <property type="entry name" value="Cytochrome_c_Peroxidase/MauG"/>
</dbReference>
<dbReference type="PANTHER" id="PTHR30600">
    <property type="entry name" value="CYTOCHROME C PEROXIDASE-RELATED"/>
    <property type="match status" value="1"/>
</dbReference>
<keyword evidence="5" id="KW-0732">Signal</keyword>
<dbReference type="RefSeq" id="WP_096526892.1">
    <property type="nucleotide sequence ID" value="NZ_AP014836.1"/>
</dbReference>
<dbReference type="Pfam" id="PF21419">
    <property type="entry name" value="RoxA-like_Cyt-c"/>
    <property type="match status" value="1"/>
</dbReference>
<feature type="chain" id="PRO_5012207937" evidence="5">
    <location>
        <begin position="23"/>
        <end position="476"/>
    </location>
</feature>
<sequence length="476" mass="53234">MQQPKQWIAAMASLILLLTACGSDETPQAGKTLTIAKSPTGFIPSSPQRSGDPKTGYDALINKAYVTCGIPYSAYKKSGLYHPPKYTLAGRNKLNTQLPYYQTYYQKENVDLVVNNCLFCHASPFNDQLIIGLGNESLDLTQDFAANVESIGVYVEGEQETAEWRRWADRVSAISPYIRTDTIGVNSAVNMTWALFAHRDPKTLNWSNKPLIDPPSKKPLPVSVPPWWRMQKVNAMFYSASGRGDHARLEILASTLCTDTVEEAQSIDSYAPDIRAYIASIAPPVYPFSINQELASQGKQVFDNYCARCHGTYGNNGHYPNLVIPFKEIGTDPEYITAALGKQLKQFGSWLAQSFYGEHSHLEWVPGYLAPPLDGIWATAPYLHNGSIPTIEALLNSAARPQYWTRNFDNSKDYNEQTLGWNYTKLAYGKADTSDPEQRKRLYDTTLQGYSNSGHTFGDGLTTEERQQILEYLKTL</sequence>
<evidence type="ECO:0000313" key="7">
    <source>
        <dbReference type="EMBL" id="BAW80340.1"/>
    </source>
</evidence>
<feature type="signal peptide" evidence="5">
    <location>
        <begin position="1"/>
        <end position="22"/>
    </location>
</feature>
<keyword evidence="3 4" id="KW-0408">Iron</keyword>
<name>A0A1Q2SMI3_9GAMM</name>
<dbReference type="PANTHER" id="PTHR30600:SF9">
    <property type="entry name" value="BLR7738 PROTEIN"/>
    <property type="match status" value="1"/>
</dbReference>
<dbReference type="InterPro" id="IPR009056">
    <property type="entry name" value="Cyt_c-like_dom"/>
</dbReference>
<evidence type="ECO:0000259" key="6">
    <source>
        <dbReference type="PROSITE" id="PS51007"/>
    </source>
</evidence>
<dbReference type="GO" id="GO:0009055">
    <property type="term" value="F:electron transfer activity"/>
    <property type="evidence" value="ECO:0007669"/>
    <property type="project" value="InterPro"/>
</dbReference>
<evidence type="ECO:0000256" key="1">
    <source>
        <dbReference type="ARBA" id="ARBA00022617"/>
    </source>
</evidence>
<dbReference type="AlphaFoldDB" id="A0A1Q2SMI3"/>
<dbReference type="Pfam" id="PF13442">
    <property type="entry name" value="Cytochrome_CBB3"/>
    <property type="match status" value="1"/>
</dbReference>
<keyword evidence="2 4" id="KW-0479">Metal-binding</keyword>
<evidence type="ECO:0000256" key="3">
    <source>
        <dbReference type="ARBA" id="ARBA00023004"/>
    </source>
</evidence>
<keyword evidence="1 4" id="KW-0349">Heme</keyword>
<dbReference type="GO" id="GO:0020037">
    <property type="term" value="F:heme binding"/>
    <property type="evidence" value="ECO:0007669"/>
    <property type="project" value="InterPro"/>
</dbReference>
<dbReference type="GO" id="GO:0046872">
    <property type="term" value="F:metal ion binding"/>
    <property type="evidence" value="ECO:0007669"/>
    <property type="project" value="UniProtKB-KW"/>
</dbReference>
<evidence type="ECO:0000313" key="8">
    <source>
        <dbReference type="Proteomes" id="UP000243679"/>
    </source>
</evidence>
<dbReference type="OrthoDB" id="417271at2"/>
<dbReference type="Proteomes" id="UP000243679">
    <property type="component" value="Chromosome"/>
</dbReference>
<keyword evidence="8" id="KW-1185">Reference proteome</keyword>
<dbReference type="GO" id="GO:0004130">
    <property type="term" value="F:cytochrome-c peroxidase activity"/>
    <property type="evidence" value="ECO:0007669"/>
    <property type="project" value="TreeGrafter"/>
</dbReference>
<proteinExistence type="predicted"/>
<evidence type="ECO:0000256" key="5">
    <source>
        <dbReference type="SAM" id="SignalP"/>
    </source>
</evidence>
<organism evidence="7 8">
    <name type="scientific">Candidatus Nitrosoglobus terrae</name>
    <dbReference type="NCBI Taxonomy" id="1630141"/>
    <lineage>
        <taxon>Bacteria</taxon>
        <taxon>Pseudomonadati</taxon>
        <taxon>Pseudomonadota</taxon>
        <taxon>Gammaproteobacteria</taxon>
        <taxon>Chromatiales</taxon>
        <taxon>Chromatiaceae</taxon>
        <taxon>Candidatus Nitrosoglobus</taxon>
    </lineage>
</organism>
<gene>
    <name evidence="7" type="ORF">TAO_0970</name>
</gene>
<evidence type="ECO:0000256" key="2">
    <source>
        <dbReference type="ARBA" id="ARBA00022723"/>
    </source>
</evidence>
<dbReference type="PROSITE" id="PS51007">
    <property type="entry name" value="CYTC"/>
    <property type="match status" value="1"/>
</dbReference>
<dbReference type="InterPro" id="IPR036909">
    <property type="entry name" value="Cyt_c-like_dom_sf"/>
</dbReference>
<dbReference type="PROSITE" id="PS51257">
    <property type="entry name" value="PROKAR_LIPOPROTEIN"/>
    <property type="match status" value="1"/>
</dbReference>
<feature type="domain" description="Cytochrome c" evidence="6">
    <location>
        <begin position="293"/>
        <end position="476"/>
    </location>
</feature>
<dbReference type="KEGG" id="ntt:TAO_0970"/>